<dbReference type="GO" id="GO:0005829">
    <property type="term" value="C:cytosol"/>
    <property type="evidence" value="ECO:0007669"/>
    <property type="project" value="TreeGrafter"/>
</dbReference>
<gene>
    <name evidence="3" type="ORF">FB4_2972</name>
</gene>
<comment type="caution">
    <text evidence="3">The sequence shown here is derived from an EMBL/GenBank/DDBJ whole genome shotgun (WGS) entry which is preliminary data.</text>
</comment>
<dbReference type="OrthoDB" id="1629646at2"/>
<dbReference type="PATRIC" id="fig|1149862.3.peg.1528"/>
<accession>I9B281</accession>
<dbReference type="PANTHER" id="PTHR46797">
    <property type="entry name" value="HTH-TYPE TRANSCRIPTIONAL REGULATOR"/>
    <property type="match status" value="1"/>
</dbReference>
<feature type="domain" description="HTH cro/C1-type" evidence="2">
    <location>
        <begin position="20"/>
        <end position="76"/>
    </location>
</feature>
<evidence type="ECO:0000313" key="3">
    <source>
        <dbReference type="EMBL" id="EIW19262.1"/>
    </source>
</evidence>
<keyword evidence="1" id="KW-0238">DNA-binding</keyword>
<evidence type="ECO:0000313" key="4">
    <source>
        <dbReference type="Proteomes" id="UP000004324"/>
    </source>
</evidence>
<dbReference type="Proteomes" id="UP000004324">
    <property type="component" value="Unassembled WGS sequence"/>
</dbReference>
<organism evidence="3 4">
    <name type="scientific">Pelosinus fermentans B4</name>
    <dbReference type="NCBI Taxonomy" id="1149862"/>
    <lineage>
        <taxon>Bacteria</taxon>
        <taxon>Bacillati</taxon>
        <taxon>Bacillota</taxon>
        <taxon>Negativicutes</taxon>
        <taxon>Selenomonadales</taxon>
        <taxon>Sporomusaceae</taxon>
        <taxon>Pelosinus</taxon>
    </lineage>
</organism>
<dbReference type="Pfam" id="PF01381">
    <property type="entry name" value="HTH_3"/>
    <property type="match status" value="1"/>
</dbReference>
<dbReference type="CDD" id="cd00093">
    <property type="entry name" value="HTH_XRE"/>
    <property type="match status" value="1"/>
</dbReference>
<protein>
    <submittedName>
        <fullName evidence="3">Helix-turn-helix domain protein</fullName>
    </submittedName>
</protein>
<keyword evidence="4" id="KW-1185">Reference proteome</keyword>
<dbReference type="SUPFAM" id="SSF47413">
    <property type="entry name" value="lambda repressor-like DNA-binding domains"/>
    <property type="match status" value="1"/>
</dbReference>
<evidence type="ECO:0000256" key="1">
    <source>
        <dbReference type="ARBA" id="ARBA00023125"/>
    </source>
</evidence>
<evidence type="ECO:0000259" key="2">
    <source>
        <dbReference type="PROSITE" id="PS50943"/>
    </source>
</evidence>
<dbReference type="InterPro" id="IPR010982">
    <property type="entry name" value="Lambda_DNA-bd_dom_sf"/>
</dbReference>
<name>I9B281_9FIRM</name>
<dbReference type="Gene3D" id="1.10.260.40">
    <property type="entry name" value="lambda repressor-like DNA-binding domains"/>
    <property type="match status" value="1"/>
</dbReference>
<dbReference type="AlphaFoldDB" id="I9B281"/>
<dbReference type="PANTHER" id="PTHR46797:SF1">
    <property type="entry name" value="METHYLPHOSPHONATE SYNTHASE"/>
    <property type="match status" value="1"/>
</dbReference>
<reference evidence="3 4" key="1">
    <citation type="journal article" date="2012" name="J. Bacteriol.">
        <title>Draft Genome Sequences for Two Metal-Reducing Pelosinus fermentans Strains Isolated from a Cr(VI)-Contaminated Site and for Type Strain R7.</title>
        <authorList>
            <person name="Brown S.D."/>
            <person name="Podar M."/>
            <person name="Klingeman D.M."/>
            <person name="Johnson C.M."/>
            <person name="Yang Z.K."/>
            <person name="Utturkar S.M."/>
            <person name="Land M.L."/>
            <person name="Mosher J.J."/>
            <person name="Hurt R.A.Jr."/>
            <person name="Phelps T.J."/>
            <person name="Palumbo A.V."/>
            <person name="Arkin A.P."/>
            <person name="Hazen T.C."/>
            <person name="Elias D.A."/>
        </authorList>
    </citation>
    <scope>NUCLEOTIDE SEQUENCE [LARGE SCALE GENOMIC DNA]</scope>
    <source>
        <strain evidence="3 4">B4</strain>
    </source>
</reference>
<dbReference type="EMBL" id="AKVJ01000021">
    <property type="protein sequence ID" value="EIW19262.1"/>
    <property type="molecule type" value="Genomic_DNA"/>
</dbReference>
<dbReference type="InterPro" id="IPR001387">
    <property type="entry name" value="Cro/C1-type_HTH"/>
</dbReference>
<proteinExistence type="predicted"/>
<dbReference type="SMART" id="SM00530">
    <property type="entry name" value="HTH_XRE"/>
    <property type="match status" value="1"/>
</dbReference>
<sequence length="96" mass="11071">MRKKDKDKYFDTYKEIGRRISFFRNLRGLSQEELAAKVDISTSHLSKIEAPNTNTSFSLDILLVIADGLNVHVAAFFNPPEMFNPFVRSAENYKQK</sequence>
<dbReference type="GO" id="GO:0003677">
    <property type="term" value="F:DNA binding"/>
    <property type="evidence" value="ECO:0007669"/>
    <property type="project" value="UniProtKB-KW"/>
</dbReference>
<dbReference type="RefSeq" id="WP_007932840.1">
    <property type="nucleotide sequence ID" value="NZ_AKVJ01000021.1"/>
</dbReference>
<dbReference type="InterPro" id="IPR050807">
    <property type="entry name" value="TransReg_Diox_bact_type"/>
</dbReference>
<dbReference type="GO" id="GO:0003700">
    <property type="term" value="F:DNA-binding transcription factor activity"/>
    <property type="evidence" value="ECO:0007669"/>
    <property type="project" value="TreeGrafter"/>
</dbReference>
<dbReference type="PROSITE" id="PS50943">
    <property type="entry name" value="HTH_CROC1"/>
    <property type="match status" value="1"/>
</dbReference>